<reference evidence="3 4" key="1">
    <citation type="submission" date="2019-06" db="EMBL/GenBank/DDBJ databases">
        <title>Sequencing the genomes of 1000 actinobacteria strains.</title>
        <authorList>
            <person name="Klenk H.-P."/>
        </authorList>
    </citation>
    <scope>NUCLEOTIDE SEQUENCE [LARGE SCALE GENOMIC DNA]</scope>
    <source>
        <strain evidence="3 4">DSM 19828</strain>
    </source>
</reference>
<feature type="region of interest" description="Disordered" evidence="1">
    <location>
        <begin position="96"/>
        <end position="115"/>
    </location>
</feature>
<evidence type="ECO:0000313" key="4">
    <source>
        <dbReference type="Proteomes" id="UP000320806"/>
    </source>
</evidence>
<evidence type="ECO:0000256" key="1">
    <source>
        <dbReference type="SAM" id="MobiDB-lite"/>
    </source>
</evidence>
<evidence type="ECO:0000256" key="2">
    <source>
        <dbReference type="SAM" id="Phobius"/>
    </source>
</evidence>
<keyword evidence="2" id="KW-0472">Membrane</keyword>
<organism evidence="3 4">
    <name type="scientific">Yimella lutea</name>
    <dbReference type="NCBI Taxonomy" id="587872"/>
    <lineage>
        <taxon>Bacteria</taxon>
        <taxon>Bacillati</taxon>
        <taxon>Actinomycetota</taxon>
        <taxon>Actinomycetes</taxon>
        <taxon>Micrococcales</taxon>
        <taxon>Dermacoccaceae</taxon>
        <taxon>Yimella</taxon>
    </lineage>
</organism>
<accession>A0A542EG51</accession>
<dbReference type="OrthoDB" id="4868761at2"/>
<protein>
    <submittedName>
        <fullName evidence="3">BNR-Asp box repeat protein</fullName>
    </submittedName>
</protein>
<evidence type="ECO:0000313" key="3">
    <source>
        <dbReference type="EMBL" id="TQJ14280.1"/>
    </source>
</evidence>
<dbReference type="Gene3D" id="2.130.10.10">
    <property type="entry name" value="YVTN repeat-like/Quinoprotein amine dehydrogenase"/>
    <property type="match status" value="1"/>
</dbReference>
<feature type="transmembrane region" description="Helical" evidence="2">
    <location>
        <begin position="64"/>
        <end position="85"/>
    </location>
</feature>
<keyword evidence="4" id="KW-1185">Reference proteome</keyword>
<dbReference type="SUPFAM" id="SSF110296">
    <property type="entry name" value="Oligoxyloglucan reducing end-specific cellobiohydrolase"/>
    <property type="match status" value="1"/>
</dbReference>
<dbReference type="InterPro" id="IPR015943">
    <property type="entry name" value="WD40/YVTN_repeat-like_dom_sf"/>
</dbReference>
<dbReference type="Proteomes" id="UP000320806">
    <property type="component" value="Unassembled WGS sequence"/>
</dbReference>
<sequence length="485" mass="51130">MNDSPFGRRHGDDPSQDPVNEPDLVDDFFAKHRDAIEPATPNDVHWQQVVQTARRSPMRTAGKAWGGVIAAGVAAMLVLAGVWTWKQEPFGAGNIRPGQTVAASEDGSERGTADAGDDMGAAQLPQGVPATFRTWSVSNAGSGTLYNLGSTECGSDICPTLLRSGADGESWQAVHIFNGTDTSSASGADVPNIQPDGALSDVRFVDSQVGYVYGGDLWVTSDRGASFDKVNHPGQTVLDLEIWEGQVYLLTADGCVQGTCSGPVYVSFSSRANPSSFTTVDSAALSGPIDDASVVVKDALVIVQTSNDGRPTQQPWMLAAERLEPMKAPEVCGSSPLEAVTITASTDAHMFALCRLSQDRGAFRVVSSNDQAQSWVEHSVGTLRLPQIGQLSLGAADPQHLVVTVGGPRGGGTSSGDDARRVLQISADGGRSWTVPRFPQPPPVNGFDWTGSPGGAEFYAVPRTTPGFWVSSDFGKSWKVVVPKS</sequence>
<dbReference type="AlphaFoldDB" id="A0A542EG51"/>
<gene>
    <name evidence="3" type="ORF">FB459_1728</name>
</gene>
<dbReference type="EMBL" id="VFMO01000001">
    <property type="protein sequence ID" value="TQJ14280.1"/>
    <property type="molecule type" value="Genomic_DNA"/>
</dbReference>
<proteinExistence type="predicted"/>
<name>A0A542EG51_9MICO</name>
<keyword evidence="2" id="KW-1133">Transmembrane helix</keyword>
<feature type="region of interest" description="Disordered" evidence="1">
    <location>
        <begin position="1"/>
        <end position="23"/>
    </location>
</feature>
<keyword evidence="2" id="KW-0812">Transmembrane</keyword>
<comment type="caution">
    <text evidence="3">The sequence shown here is derived from an EMBL/GenBank/DDBJ whole genome shotgun (WGS) entry which is preliminary data.</text>
</comment>